<dbReference type="GO" id="GO:0051539">
    <property type="term" value="F:4 iron, 4 sulfur cluster binding"/>
    <property type="evidence" value="ECO:0007669"/>
    <property type="project" value="UniProtKB-UniRule"/>
</dbReference>
<accession>F5YDA7</accession>
<dbReference type="Gene3D" id="1.20.1270.30">
    <property type="match status" value="1"/>
</dbReference>
<evidence type="ECO:0000313" key="12">
    <source>
        <dbReference type="Proteomes" id="UP000009222"/>
    </source>
</evidence>
<evidence type="ECO:0000256" key="8">
    <source>
        <dbReference type="ARBA" id="ARBA00048733"/>
    </source>
</evidence>
<dbReference type="SUPFAM" id="SSF56821">
    <property type="entry name" value="Prismane protein-like"/>
    <property type="match status" value="1"/>
</dbReference>
<evidence type="ECO:0000256" key="1">
    <source>
        <dbReference type="ARBA" id="ARBA00001966"/>
    </source>
</evidence>
<feature type="binding site" evidence="10">
    <location>
        <position position="60"/>
    </location>
    <ligand>
        <name>[4Fe-4S] cluster</name>
        <dbReference type="ChEBI" id="CHEBI:49883"/>
        <label>2</label>
    </ligand>
</feature>
<evidence type="ECO:0000313" key="11">
    <source>
        <dbReference type="EMBL" id="AEF82508.1"/>
    </source>
</evidence>
<dbReference type="PANTHER" id="PTHR30109">
    <property type="entry name" value="HYDROXYLAMINE REDUCTASE"/>
    <property type="match status" value="1"/>
</dbReference>
<organism evidence="11 12">
    <name type="scientific">Leadbettera azotonutricia (strain ATCC BAA-888 / DSM 13862 / ZAS-9)</name>
    <name type="common">Treponema azotonutricium</name>
    <dbReference type="NCBI Taxonomy" id="545695"/>
    <lineage>
        <taxon>Bacteria</taxon>
        <taxon>Pseudomonadati</taxon>
        <taxon>Spirochaetota</taxon>
        <taxon>Spirochaetia</taxon>
        <taxon>Spirochaetales</taxon>
        <taxon>Breznakiellaceae</taxon>
        <taxon>Leadbettera</taxon>
    </lineage>
</organism>
<feature type="binding site" evidence="10">
    <location>
        <position position="523"/>
    </location>
    <ligand>
        <name>[Ni-4Fe-4S] cluster</name>
        <dbReference type="ChEBI" id="CHEBI:47739"/>
    </ligand>
</feature>
<dbReference type="InParanoid" id="F5YDA7"/>
<comment type="cofactor">
    <cofactor evidence="1">
        <name>[4Fe-4S] cluster</name>
        <dbReference type="ChEBI" id="CHEBI:49883"/>
    </cofactor>
</comment>
<dbReference type="InterPro" id="IPR010047">
    <property type="entry name" value="CODH"/>
</dbReference>
<dbReference type="EC" id="1.2.7.4" evidence="9"/>
<feature type="binding site" evidence="10">
    <location>
        <position position="452"/>
    </location>
    <ligand>
        <name>[Ni-4Fe-4S] cluster</name>
        <dbReference type="ChEBI" id="CHEBI:47739"/>
    </ligand>
</feature>
<dbReference type="STRING" id="545695.TREAZ_1650"/>
<evidence type="ECO:0000256" key="7">
    <source>
        <dbReference type="ARBA" id="ARBA00023014"/>
    </source>
</evidence>
<comment type="catalytic activity">
    <reaction evidence="8 9">
        <text>CO + 2 oxidized [2Fe-2S]-[ferredoxin] + H2O = 2 reduced [2Fe-2S]-[ferredoxin] + CO2 + 2 H(+)</text>
        <dbReference type="Rhea" id="RHEA:21040"/>
        <dbReference type="Rhea" id="RHEA-COMP:10000"/>
        <dbReference type="Rhea" id="RHEA-COMP:10001"/>
        <dbReference type="ChEBI" id="CHEBI:15377"/>
        <dbReference type="ChEBI" id="CHEBI:15378"/>
        <dbReference type="ChEBI" id="CHEBI:16526"/>
        <dbReference type="ChEBI" id="CHEBI:17245"/>
        <dbReference type="ChEBI" id="CHEBI:33737"/>
        <dbReference type="ChEBI" id="CHEBI:33738"/>
        <dbReference type="EC" id="1.2.7.4"/>
    </reaction>
</comment>
<sequence length="631" mass="68414">MKPPENITTIEQMEADNAMLKQNACAVCAETYDDRVKAQSPHCKFGEGGICCKNCSMGPCRITAKAPRGICGADAHAIAARNYLRSVAAGTSSHSDHAREILHVLRNASPEGNYKIRDEQKLLSLAKEWEVPTEGRDIYDIARDVADIGLMEFGKPEGTQRFVSRATPERQKVWAEQGILPRAIDREVVTAMHMTHMGNTADAEFLVRQGLRTSIANGWGGSMLGTEVTDILFGTPTVRTTEGNLGVLEKDMVNIVVHGHDPVFSEMVVTAAEVKELTDYAKTKGAKGINIVGLCCTANEVAMRHGVRMAGNFLQQENAILTGVVEMMCVDIQCIFPALPQLAECFHTKFVTSSPIARIPGATHIEFKPETAFQQAKDIVKMAVDNYQNREASKVCIPPSKKNAVVGYPTEQIIKHLDGVTNSHVDELGSYKPAIDAIKAGVLRGAVAIVGCNNPRVRPDYSHFEIMKELLQNDILIVATGCAAQVATKAGLLNYDAKYYCGAGLRRVCELVHIPPILHMGACVDISRMMLLATGIAKDWGVDTTQIPVVGCAPEWMSEKAVSIANYVVSTGLDVYLGIEPQVSGSAQMMELITEGTRKITGAGYIINTDPHELVKNILAGIEAKRTALGI</sequence>
<dbReference type="GO" id="GO:0016151">
    <property type="term" value="F:nickel cation binding"/>
    <property type="evidence" value="ECO:0007669"/>
    <property type="project" value="InterPro"/>
</dbReference>
<dbReference type="Gene3D" id="3.40.50.2030">
    <property type="match status" value="2"/>
</dbReference>
<protein>
    <recommendedName>
        <fullName evidence="9">Carbon monoxide dehydrogenase</fullName>
        <ecNumber evidence="9">1.2.7.4</ecNumber>
    </recommendedName>
</protein>
<evidence type="ECO:0000256" key="5">
    <source>
        <dbReference type="ARBA" id="ARBA00023002"/>
    </source>
</evidence>
<dbReference type="RefSeq" id="WP_015710372.1">
    <property type="nucleotide sequence ID" value="NC_015577.1"/>
</dbReference>
<dbReference type="InterPro" id="IPR016101">
    <property type="entry name" value="CO_DH_a-bundle"/>
</dbReference>
<dbReference type="Pfam" id="PF03063">
    <property type="entry name" value="Prismane"/>
    <property type="match status" value="1"/>
</dbReference>
<dbReference type="GO" id="GO:0004601">
    <property type="term" value="F:peroxidase activity"/>
    <property type="evidence" value="ECO:0007669"/>
    <property type="project" value="TreeGrafter"/>
</dbReference>
<feature type="binding site" evidence="10">
    <location>
        <position position="260"/>
    </location>
    <ligand>
        <name>[Ni-4Fe-4S] cluster</name>
        <dbReference type="ChEBI" id="CHEBI:47739"/>
    </ligand>
</feature>
<proteinExistence type="predicted"/>
<evidence type="ECO:0000256" key="9">
    <source>
        <dbReference type="PIRNR" id="PIRNR005023"/>
    </source>
</evidence>
<feature type="binding site" evidence="10">
    <location>
        <position position="55"/>
    </location>
    <ligand>
        <name>[4Fe-4S] cluster</name>
        <dbReference type="ChEBI" id="CHEBI:49883"/>
        <label>2</label>
    </ligand>
</feature>
<dbReference type="eggNOG" id="COG1151">
    <property type="taxonomic scope" value="Bacteria"/>
</dbReference>
<feature type="binding site" evidence="10">
    <location>
        <position position="43"/>
    </location>
    <ligand>
        <name>[4Fe-4S] cluster</name>
        <dbReference type="ChEBI" id="CHEBI:49883"/>
        <label>1</label>
        <note>ligand shared between dimeric partners</note>
    </ligand>
</feature>
<dbReference type="PANTHER" id="PTHR30109:SF4">
    <property type="entry name" value="CARBON MONOXIDE DEHYDROGENASE"/>
    <property type="match status" value="1"/>
</dbReference>
<reference evidence="12" key="1">
    <citation type="submission" date="2009-12" db="EMBL/GenBank/DDBJ databases">
        <title>Complete sequence of Treponema azotonutricium strain ZAS-9.</title>
        <authorList>
            <person name="Tetu S.G."/>
            <person name="Matson E."/>
            <person name="Ren Q."/>
            <person name="Seshadri R."/>
            <person name="Elbourne L."/>
            <person name="Hassan K.A."/>
            <person name="Durkin A."/>
            <person name="Radune D."/>
            <person name="Mohamoud Y."/>
            <person name="Shay R."/>
            <person name="Jin S."/>
            <person name="Zhang X."/>
            <person name="Lucey K."/>
            <person name="Ballor N.R."/>
            <person name="Ottesen E."/>
            <person name="Rosenthal R."/>
            <person name="Allen A."/>
            <person name="Leadbetter J.R."/>
            <person name="Paulsen I.T."/>
        </authorList>
    </citation>
    <scope>NUCLEOTIDE SEQUENCE [LARGE SCALE GENOMIC DNA]</scope>
    <source>
        <strain evidence="12">ATCC BAA-888 / DSM 13862 / ZAS-9</strain>
    </source>
</reference>
<dbReference type="KEGG" id="taz:TREAZ_1650"/>
<feature type="binding site" evidence="10">
    <location>
        <position position="334"/>
    </location>
    <ligand>
        <name>[Ni-4Fe-4S] cluster</name>
        <dbReference type="ChEBI" id="CHEBI:47739"/>
    </ligand>
</feature>
<dbReference type="Proteomes" id="UP000009222">
    <property type="component" value="Chromosome"/>
</dbReference>
<name>F5YDA7_LEAAZ</name>
<dbReference type="InterPro" id="IPR011254">
    <property type="entry name" value="Prismane-like_sf"/>
</dbReference>
<keyword evidence="2 9" id="KW-0004">4Fe-4S</keyword>
<dbReference type="AlphaFoldDB" id="F5YDA7"/>
<dbReference type="BRENDA" id="1.2.7.4">
    <property type="organism ID" value="13459"/>
</dbReference>
<evidence type="ECO:0000256" key="4">
    <source>
        <dbReference type="ARBA" id="ARBA00022723"/>
    </source>
</evidence>
<feature type="binding site" evidence="10">
    <location>
        <position position="51"/>
    </location>
    <ligand>
        <name>[4Fe-4S] cluster</name>
        <dbReference type="ChEBI" id="CHEBI:49883"/>
        <label>1</label>
        <note>ligand shared between dimeric partners</note>
    </ligand>
</feature>
<reference evidence="11 12" key="2">
    <citation type="journal article" date="2011" name="ISME J.">
        <title>RNA-seq reveals cooperative metabolic interactions between two termite-gut spirochete species in co-culture.</title>
        <authorList>
            <person name="Rosenthal A.Z."/>
            <person name="Matson E.G."/>
            <person name="Eldar A."/>
            <person name="Leadbetter J.R."/>
        </authorList>
    </citation>
    <scope>NUCLEOTIDE SEQUENCE [LARGE SCALE GENOMIC DNA]</scope>
    <source>
        <strain evidence="12">ATCC BAA-888 / DSM 13862 / ZAS-9</strain>
    </source>
</reference>
<evidence type="ECO:0000256" key="2">
    <source>
        <dbReference type="ARBA" id="ARBA00022485"/>
    </source>
</evidence>
<feature type="binding site" evidence="10">
    <location>
        <position position="482"/>
    </location>
    <ligand>
        <name>[Ni-4Fe-4S] cluster</name>
        <dbReference type="ChEBI" id="CHEBI:47739"/>
    </ligand>
</feature>
<feature type="binding site" evidence="10">
    <location>
        <position position="52"/>
    </location>
    <ligand>
        <name>[4Fe-4S] cluster</name>
        <dbReference type="ChEBI" id="CHEBI:49883"/>
        <label>2</label>
    </ligand>
</feature>
<keyword evidence="7 9" id="KW-0411">Iron-sulfur</keyword>
<dbReference type="NCBIfam" id="TIGR01702">
    <property type="entry name" value="CO_DH_cata"/>
    <property type="match status" value="1"/>
</dbReference>
<feature type="binding site" evidence="10">
    <location>
        <position position="296"/>
    </location>
    <ligand>
        <name>[Ni-4Fe-4S] cluster</name>
        <dbReference type="ChEBI" id="CHEBI:47739"/>
    </ligand>
</feature>
<feature type="binding site" evidence="10">
    <location>
        <position position="71"/>
    </location>
    <ligand>
        <name>[4Fe-4S] cluster</name>
        <dbReference type="ChEBI" id="CHEBI:49883"/>
        <label>2</label>
    </ligand>
</feature>
<dbReference type="EMBL" id="CP001841">
    <property type="protein sequence ID" value="AEF82508.1"/>
    <property type="molecule type" value="Genomic_DNA"/>
</dbReference>
<keyword evidence="12" id="KW-1185">Reference proteome</keyword>
<dbReference type="GO" id="GO:0006091">
    <property type="term" value="P:generation of precursor metabolites and energy"/>
    <property type="evidence" value="ECO:0007669"/>
    <property type="project" value="InterPro"/>
</dbReference>
<keyword evidence="6 9" id="KW-0408">Iron</keyword>
<keyword evidence="5 9" id="KW-0560">Oxidoreductase</keyword>
<evidence type="ECO:0000256" key="6">
    <source>
        <dbReference type="ARBA" id="ARBA00023004"/>
    </source>
</evidence>
<evidence type="ECO:0000256" key="3">
    <source>
        <dbReference type="ARBA" id="ARBA00022596"/>
    </source>
</evidence>
<dbReference type="InterPro" id="IPR016099">
    <property type="entry name" value="Prismane-like_a/b-sand"/>
</dbReference>
<dbReference type="PIRSF" id="PIRSF005023">
    <property type="entry name" value="CODH"/>
    <property type="match status" value="1"/>
</dbReference>
<dbReference type="GO" id="GO:0042542">
    <property type="term" value="P:response to hydrogen peroxide"/>
    <property type="evidence" value="ECO:0007669"/>
    <property type="project" value="TreeGrafter"/>
</dbReference>
<keyword evidence="4 9" id="KW-0479">Metal-binding</keyword>
<dbReference type="HOGENOM" id="CLU_030631_0_0_12"/>
<dbReference type="GO" id="GO:0043885">
    <property type="term" value="F:anaerobic carbon-monoxide dehydrogenase activity"/>
    <property type="evidence" value="ECO:0007669"/>
    <property type="project" value="UniProtKB-UniRule"/>
</dbReference>
<gene>
    <name evidence="11" type="primary">cooS_1</name>
    <name evidence="11" type="ordered locus">TREAZ_1650</name>
</gene>
<evidence type="ECO:0000256" key="10">
    <source>
        <dbReference type="PIRSR" id="PIRSR005023-1"/>
    </source>
</evidence>
<keyword evidence="3 10" id="KW-0533">Nickel</keyword>
<dbReference type="InterPro" id="IPR004137">
    <property type="entry name" value="HCP/CODH"/>
</dbReference>
<dbReference type="GO" id="GO:0050418">
    <property type="term" value="F:hydroxylamine reductase activity"/>
    <property type="evidence" value="ECO:0007669"/>
    <property type="project" value="TreeGrafter"/>
</dbReference>